<sequence length="411" mass="47953">MNIKPILKNVSAKTGVGTVYVGVDFYNLSSREQVFFKTPIKIEKKYWNPAGKIKLHPNRKELTDHLNREIKEVFSLIDTLKAKGEEVTADSLKMTKEVKRVGVKDLITLSKEYVSLRMDFKQPMKRKFNNLITRMEDFTKGKKLYYSHINQRWVNTFIKYLQTEFPKHENPQLRKVQSPSTIHKSFRLLIQILNHYHKTGLIDDKFKNLNFPKTFRQKKMVFVEDEIKQILGFNPPTKSLQKVKDLALLQLFTGLRYSDAVKVNKANIINQQLHITATKTHQNIYIPLHPALVQLFEKYNYDFSPLKISNQKYNKYLKTLVEEAGVTSKAEHVIFKDGEHVTVQMFKYELVGSHTFRRTFITNAIIKGIPLHVIQSITGHTTLDQLTEYVNIADSIKAREIHKMNELFKVA</sequence>
<dbReference type="AlphaFoldDB" id="A0AAP2G1R0"/>
<evidence type="ECO:0000256" key="1">
    <source>
        <dbReference type="ARBA" id="ARBA00008857"/>
    </source>
</evidence>
<proteinExistence type="inferred from homology"/>
<dbReference type="GO" id="GO:0003677">
    <property type="term" value="F:DNA binding"/>
    <property type="evidence" value="ECO:0007669"/>
    <property type="project" value="UniProtKB-KW"/>
</dbReference>
<keyword evidence="2" id="KW-0238">DNA-binding</keyword>
<reference evidence="5 6" key="1">
    <citation type="submission" date="2021-05" db="EMBL/GenBank/DDBJ databases">
        <authorList>
            <person name="Zhang Z.D."/>
            <person name="Osman G."/>
        </authorList>
    </citation>
    <scope>NUCLEOTIDE SEQUENCE [LARGE SCALE GENOMIC DNA]</scope>
    <source>
        <strain evidence="5 6">KCTC 32217</strain>
    </source>
</reference>
<evidence type="ECO:0000256" key="3">
    <source>
        <dbReference type="ARBA" id="ARBA00023172"/>
    </source>
</evidence>
<evidence type="ECO:0000256" key="2">
    <source>
        <dbReference type="ARBA" id="ARBA00023125"/>
    </source>
</evidence>
<gene>
    <name evidence="5" type="ORF">KI659_13525</name>
</gene>
<dbReference type="EMBL" id="JAHCMY010000008">
    <property type="protein sequence ID" value="MBS9525034.1"/>
    <property type="molecule type" value="Genomic_DNA"/>
</dbReference>
<comment type="caution">
    <text evidence="5">The sequence shown here is derived from an EMBL/GenBank/DDBJ whole genome shotgun (WGS) entry which is preliminary data.</text>
</comment>
<keyword evidence="6" id="KW-1185">Reference proteome</keyword>
<keyword evidence="3" id="KW-0233">DNA recombination</keyword>
<dbReference type="Proteomes" id="UP001319104">
    <property type="component" value="Unassembled WGS sequence"/>
</dbReference>
<dbReference type="GO" id="GO:0006310">
    <property type="term" value="P:DNA recombination"/>
    <property type="evidence" value="ECO:0007669"/>
    <property type="project" value="UniProtKB-KW"/>
</dbReference>
<evidence type="ECO:0000313" key="5">
    <source>
        <dbReference type="EMBL" id="MBS9525034.1"/>
    </source>
</evidence>
<dbReference type="InterPro" id="IPR025269">
    <property type="entry name" value="SAM-like_dom"/>
</dbReference>
<dbReference type="GO" id="GO:0015074">
    <property type="term" value="P:DNA integration"/>
    <property type="evidence" value="ECO:0007669"/>
    <property type="project" value="InterPro"/>
</dbReference>
<dbReference type="CDD" id="cd01185">
    <property type="entry name" value="INTN1_C_like"/>
    <property type="match status" value="1"/>
</dbReference>
<dbReference type="Pfam" id="PF00589">
    <property type="entry name" value="Phage_integrase"/>
    <property type="match status" value="1"/>
</dbReference>
<comment type="similarity">
    <text evidence="1">Belongs to the 'phage' integrase family.</text>
</comment>
<dbReference type="InterPro" id="IPR013762">
    <property type="entry name" value="Integrase-like_cat_sf"/>
</dbReference>
<dbReference type="PANTHER" id="PTHR30349:SF64">
    <property type="entry name" value="PROPHAGE INTEGRASE INTD-RELATED"/>
    <property type="match status" value="1"/>
</dbReference>
<dbReference type="InterPro" id="IPR010998">
    <property type="entry name" value="Integrase_recombinase_N"/>
</dbReference>
<feature type="domain" description="Tyr recombinase" evidence="4">
    <location>
        <begin position="216"/>
        <end position="403"/>
    </location>
</feature>
<dbReference type="PANTHER" id="PTHR30349">
    <property type="entry name" value="PHAGE INTEGRASE-RELATED"/>
    <property type="match status" value="1"/>
</dbReference>
<dbReference type="SUPFAM" id="SSF56349">
    <property type="entry name" value="DNA breaking-rejoining enzymes"/>
    <property type="match status" value="1"/>
</dbReference>
<dbReference type="Gene3D" id="1.10.150.130">
    <property type="match status" value="1"/>
</dbReference>
<dbReference type="InterPro" id="IPR002104">
    <property type="entry name" value="Integrase_catalytic"/>
</dbReference>
<dbReference type="InterPro" id="IPR011010">
    <property type="entry name" value="DNA_brk_join_enz"/>
</dbReference>
<dbReference type="InterPro" id="IPR050090">
    <property type="entry name" value="Tyrosine_recombinase_XerCD"/>
</dbReference>
<evidence type="ECO:0000259" key="4">
    <source>
        <dbReference type="PROSITE" id="PS51898"/>
    </source>
</evidence>
<dbReference type="RefSeq" id="WP_213945898.1">
    <property type="nucleotide sequence ID" value="NZ_JAHCMY010000008.1"/>
</dbReference>
<dbReference type="InterPro" id="IPR035386">
    <property type="entry name" value="Arm-DNA-bind_5"/>
</dbReference>
<dbReference type="PROSITE" id="PS51898">
    <property type="entry name" value="TYR_RECOMBINASE"/>
    <property type="match status" value="1"/>
</dbReference>
<dbReference type="Pfam" id="PF13102">
    <property type="entry name" value="Phage_int_SAM_5"/>
    <property type="match status" value="1"/>
</dbReference>
<evidence type="ECO:0000313" key="6">
    <source>
        <dbReference type="Proteomes" id="UP001319104"/>
    </source>
</evidence>
<accession>A0AAP2G1R0</accession>
<dbReference type="Gene3D" id="1.10.443.10">
    <property type="entry name" value="Intergrase catalytic core"/>
    <property type="match status" value="1"/>
</dbReference>
<organism evidence="5 6">
    <name type="scientific">Litoribacter ruber</name>
    <dbReference type="NCBI Taxonomy" id="702568"/>
    <lineage>
        <taxon>Bacteria</taxon>
        <taxon>Pseudomonadati</taxon>
        <taxon>Bacteroidota</taxon>
        <taxon>Cytophagia</taxon>
        <taxon>Cytophagales</taxon>
        <taxon>Cyclobacteriaceae</taxon>
        <taxon>Litoribacter</taxon>
    </lineage>
</organism>
<protein>
    <submittedName>
        <fullName evidence="5">Tyrosine-type recombinase/integrase</fullName>
    </submittedName>
</protein>
<dbReference type="Pfam" id="PF17293">
    <property type="entry name" value="Arm-DNA-bind_5"/>
    <property type="match status" value="1"/>
</dbReference>
<name>A0AAP2G1R0_9BACT</name>